<sequence length="131" mass="14876">MDSVYIKCINNKITAYVPLYRDRLKRFYCDSVYSSFMDDVLHLVDGERGHAGTEQRAQPSETLNNTDTEPYHQAADEEVSAESGPLDSKRKRCRACGKKNRKTSMMCQKCKMPICKEHAVITVYCPVCANA</sequence>
<proteinExistence type="predicted"/>
<dbReference type="Proteomes" id="UP000324632">
    <property type="component" value="Chromosome 10"/>
</dbReference>
<protein>
    <submittedName>
        <fullName evidence="2">Uncharacterized protein</fullName>
    </submittedName>
</protein>
<reference evidence="2 3" key="1">
    <citation type="journal article" date="2019" name="Mol. Ecol. Resour.">
        <title>Chromosome-level genome assembly of Triplophysa tibetana, a fish adapted to the harsh high-altitude environment of the Tibetan Plateau.</title>
        <authorList>
            <person name="Yang X."/>
            <person name="Liu H."/>
            <person name="Ma Z."/>
            <person name="Zou Y."/>
            <person name="Zou M."/>
            <person name="Mao Y."/>
            <person name="Li X."/>
            <person name="Wang H."/>
            <person name="Chen T."/>
            <person name="Wang W."/>
            <person name="Yang R."/>
        </authorList>
    </citation>
    <scope>NUCLEOTIDE SEQUENCE [LARGE SCALE GENOMIC DNA]</scope>
    <source>
        <strain evidence="2">TTIB1903HZAU</strain>
        <tissue evidence="2">Muscle</tissue>
    </source>
</reference>
<dbReference type="AlphaFoldDB" id="A0A5A9P497"/>
<comment type="caution">
    <text evidence="2">The sequence shown here is derived from an EMBL/GenBank/DDBJ whole genome shotgun (WGS) entry which is preliminary data.</text>
</comment>
<keyword evidence="3" id="KW-1185">Reference proteome</keyword>
<name>A0A5A9P497_9TELE</name>
<dbReference type="EMBL" id="SOYY01000010">
    <property type="protein sequence ID" value="KAA0715596.1"/>
    <property type="molecule type" value="Genomic_DNA"/>
</dbReference>
<feature type="region of interest" description="Disordered" evidence="1">
    <location>
        <begin position="49"/>
        <end position="91"/>
    </location>
</feature>
<organism evidence="2 3">
    <name type="scientific">Triplophysa tibetana</name>
    <dbReference type="NCBI Taxonomy" id="1572043"/>
    <lineage>
        <taxon>Eukaryota</taxon>
        <taxon>Metazoa</taxon>
        <taxon>Chordata</taxon>
        <taxon>Craniata</taxon>
        <taxon>Vertebrata</taxon>
        <taxon>Euteleostomi</taxon>
        <taxon>Actinopterygii</taxon>
        <taxon>Neopterygii</taxon>
        <taxon>Teleostei</taxon>
        <taxon>Ostariophysi</taxon>
        <taxon>Cypriniformes</taxon>
        <taxon>Nemacheilidae</taxon>
        <taxon>Triplophysa</taxon>
    </lineage>
</organism>
<evidence type="ECO:0000256" key="1">
    <source>
        <dbReference type="SAM" id="MobiDB-lite"/>
    </source>
</evidence>
<evidence type="ECO:0000313" key="3">
    <source>
        <dbReference type="Proteomes" id="UP000324632"/>
    </source>
</evidence>
<evidence type="ECO:0000313" key="2">
    <source>
        <dbReference type="EMBL" id="KAA0715596.1"/>
    </source>
</evidence>
<accession>A0A5A9P497</accession>
<gene>
    <name evidence="2" type="ORF">E1301_Tti008435</name>
</gene>
<feature type="compositionally biased region" description="Polar residues" evidence="1">
    <location>
        <begin position="55"/>
        <end position="68"/>
    </location>
</feature>